<comment type="caution">
    <text evidence="9">The sequence shown here is derived from an EMBL/GenBank/DDBJ whole genome shotgun (WGS) entry which is preliminary data.</text>
</comment>
<keyword evidence="8" id="KW-0812">Transmembrane</keyword>
<comment type="similarity">
    <text evidence="1 5 6">Belongs to the universal ribosomal protein uS13 family.</text>
</comment>
<comment type="subunit">
    <text evidence="5">Part of the 30S ribosomal subunit. Forms a loose heterodimer with protein S19. Forms two bridges to the 50S subunit in the 70S ribosome.</text>
</comment>
<dbReference type="GO" id="GO:0000049">
    <property type="term" value="F:tRNA binding"/>
    <property type="evidence" value="ECO:0007669"/>
    <property type="project" value="UniProtKB-UniRule"/>
</dbReference>
<feature type="region of interest" description="Disordered" evidence="7">
    <location>
        <begin position="95"/>
        <end position="128"/>
    </location>
</feature>
<gene>
    <name evidence="5" type="primary">rpsM</name>
    <name evidence="9" type="ORF">UT53_C0013G0008</name>
</gene>
<dbReference type="EMBL" id="LBXD01000013">
    <property type="protein sequence ID" value="KKR23571.1"/>
    <property type="molecule type" value="Genomic_DNA"/>
</dbReference>
<evidence type="ECO:0000256" key="8">
    <source>
        <dbReference type="SAM" id="Phobius"/>
    </source>
</evidence>
<evidence type="ECO:0000256" key="4">
    <source>
        <dbReference type="ARBA" id="ARBA00035166"/>
    </source>
</evidence>
<accession>A0A0G0PEH0</accession>
<comment type="function">
    <text evidence="5">Located at the top of the head of the 30S subunit, it contacts several helices of the 16S rRNA. In the 70S ribosome it contacts the 23S rRNA (bridge B1a) and protein L5 of the 50S subunit (bridge B1b), connecting the 2 subunits; these bridges are implicated in subunit movement. Contacts the tRNAs in the A and P-sites.</text>
</comment>
<dbReference type="InterPro" id="IPR027437">
    <property type="entry name" value="Rbsml_uS13_C"/>
</dbReference>
<dbReference type="GO" id="GO:0003735">
    <property type="term" value="F:structural constituent of ribosome"/>
    <property type="evidence" value="ECO:0007669"/>
    <property type="project" value="InterPro"/>
</dbReference>
<keyword evidence="5" id="KW-0699">rRNA-binding</keyword>
<evidence type="ECO:0000256" key="6">
    <source>
        <dbReference type="RuleBase" id="RU003830"/>
    </source>
</evidence>
<protein>
    <recommendedName>
        <fullName evidence="4 5">Small ribosomal subunit protein uS13</fullName>
    </recommendedName>
</protein>
<keyword evidence="5" id="KW-0694">RNA-binding</keyword>
<keyword evidence="3 5" id="KW-0687">Ribonucleoprotein</keyword>
<proteinExistence type="inferred from homology"/>
<dbReference type="PIRSF" id="PIRSF002134">
    <property type="entry name" value="Ribosomal_S13"/>
    <property type="match status" value="1"/>
</dbReference>
<keyword evidence="8" id="KW-1133">Transmembrane helix</keyword>
<evidence type="ECO:0000256" key="3">
    <source>
        <dbReference type="ARBA" id="ARBA00023274"/>
    </source>
</evidence>
<dbReference type="GO" id="GO:0005829">
    <property type="term" value="C:cytosol"/>
    <property type="evidence" value="ECO:0007669"/>
    <property type="project" value="TreeGrafter"/>
</dbReference>
<evidence type="ECO:0000256" key="7">
    <source>
        <dbReference type="SAM" id="MobiDB-lite"/>
    </source>
</evidence>
<dbReference type="GO" id="GO:0006412">
    <property type="term" value="P:translation"/>
    <property type="evidence" value="ECO:0007669"/>
    <property type="project" value="UniProtKB-UniRule"/>
</dbReference>
<keyword evidence="8" id="KW-0472">Membrane</keyword>
<dbReference type="Proteomes" id="UP000034764">
    <property type="component" value="Unassembled WGS sequence"/>
</dbReference>
<dbReference type="GO" id="GO:0019843">
    <property type="term" value="F:rRNA binding"/>
    <property type="evidence" value="ECO:0007669"/>
    <property type="project" value="UniProtKB-UniRule"/>
</dbReference>
<evidence type="ECO:0000256" key="1">
    <source>
        <dbReference type="ARBA" id="ARBA00008080"/>
    </source>
</evidence>
<dbReference type="FunFam" id="1.10.8.50:FF:000001">
    <property type="entry name" value="30S ribosomal protein S13"/>
    <property type="match status" value="1"/>
</dbReference>
<dbReference type="Gene3D" id="4.10.910.10">
    <property type="entry name" value="30s ribosomal protein s13, domain 2"/>
    <property type="match status" value="1"/>
</dbReference>
<dbReference type="SUPFAM" id="SSF46946">
    <property type="entry name" value="S13-like H2TH domain"/>
    <property type="match status" value="1"/>
</dbReference>
<dbReference type="Gene3D" id="1.10.8.50">
    <property type="match status" value="1"/>
</dbReference>
<keyword evidence="5" id="KW-0820">tRNA-binding</keyword>
<dbReference type="InterPro" id="IPR010979">
    <property type="entry name" value="Ribosomal_uS13-like_H2TH"/>
</dbReference>
<feature type="compositionally biased region" description="Basic residues" evidence="7">
    <location>
        <begin position="95"/>
        <end position="104"/>
    </location>
</feature>
<dbReference type="AlphaFoldDB" id="A0A0G0PEH0"/>
<evidence type="ECO:0000256" key="2">
    <source>
        <dbReference type="ARBA" id="ARBA00022980"/>
    </source>
</evidence>
<feature type="transmembrane region" description="Helical" evidence="8">
    <location>
        <begin position="15"/>
        <end position="34"/>
    </location>
</feature>
<dbReference type="PANTHER" id="PTHR10871">
    <property type="entry name" value="30S RIBOSOMAL PROTEIN S13/40S RIBOSOMAL PROTEIN S18"/>
    <property type="match status" value="1"/>
</dbReference>
<sequence length="128" mass="14657">MARLLGIVIPDNKKILYSLPYIYGIGFSASRVILRSAKIDENKLAKDLTTEELNKVQKIIEQNYRVEGDLRKDISTNIKRLKEIGSWRGYRHARRLPLKGRSKTNSRTVRGNVRKTMGSGRKPSSEKT</sequence>
<organism evidence="9 10">
    <name type="scientific">Candidatus Yanofskybacteria bacterium GW2011_GWD2_39_48</name>
    <dbReference type="NCBI Taxonomy" id="1619031"/>
    <lineage>
        <taxon>Bacteria</taxon>
        <taxon>Candidatus Yanofskyibacteriota</taxon>
    </lineage>
</organism>
<evidence type="ECO:0000256" key="5">
    <source>
        <dbReference type="HAMAP-Rule" id="MF_01315"/>
    </source>
</evidence>
<dbReference type="Pfam" id="PF00416">
    <property type="entry name" value="Ribosomal_S13"/>
    <property type="match status" value="1"/>
</dbReference>
<evidence type="ECO:0000313" key="10">
    <source>
        <dbReference type="Proteomes" id="UP000034764"/>
    </source>
</evidence>
<dbReference type="InterPro" id="IPR001892">
    <property type="entry name" value="Ribosomal_uS13"/>
</dbReference>
<keyword evidence="2 5" id="KW-0689">Ribosomal protein</keyword>
<dbReference type="PANTHER" id="PTHR10871:SF1">
    <property type="entry name" value="SMALL RIBOSOMAL SUBUNIT PROTEIN US13M"/>
    <property type="match status" value="1"/>
</dbReference>
<evidence type="ECO:0000313" key="9">
    <source>
        <dbReference type="EMBL" id="KKR23571.1"/>
    </source>
</evidence>
<dbReference type="PROSITE" id="PS50159">
    <property type="entry name" value="RIBOSOMAL_S13_2"/>
    <property type="match status" value="1"/>
</dbReference>
<dbReference type="HAMAP" id="MF_01315">
    <property type="entry name" value="Ribosomal_uS13"/>
    <property type="match status" value="1"/>
</dbReference>
<reference evidence="9 10" key="1">
    <citation type="journal article" date="2015" name="Nature">
        <title>rRNA introns, odd ribosomes, and small enigmatic genomes across a large radiation of phyla.</title>
        <authorList>
            <person name="Brown C.T."/>
            <person name="Hug L.A."/>
            <person name="Thomas B.C."/>
            <person name="Sharon I."/>
            <person name="Castelle C.J."/>
            <person name="Singh A."/>
            <person name="Wilkins M.J."/>
            <person name="Williams K.H."/>
            <person name="Banfield J.F."/>
        </authorList>
    </citation>
    <scope>NUCLEOTIDE SEQUENCE [LARGE SCALE GENOMIC DNA]</scope>
</reference>
<dbReference type="GO" id="GO:0015935">
    <property type="term" value="C:small ribosomal subunit"/>
    <property type="evidence" value="ECO:0007669"/>
    <property type="project" value="TreeGrafter"/>
</dbReference>
<name>A0A0G0PEH0_9BACT</name>